<organism evidence="5 6">
    <name type="scientific">Vigna unguiculata</name>
    <name type="common">Cowpea</name>
    <dbReference type="NCBI Taxonomy" id="3917"/>
    <lineage>
        <taxon>Eukaryota</taxon>
        <taxon>Viridiplantae</taxon>
        <taxon>Streptophyta</taxon>
        <taxon>Embryophyta</taxon>
        <taxon>Tracheophyta</taxon>
        <taxon>Spermatophyta</taxon>
        <taxon>Magnoliopsida</taxon>
        <taxon>eudicotyledons</taxon>
        <taxon>Gunneridae</taxon>
        <taxon>Pentapetalae</taxon>
        <taxon>rosids</taxon>
        <taxon>fabids</taxon>
        <taxon>Fabales</taxon>
        <taxon>Fabaceae</taxon>
        <taxon>Papilionoideae</taxon>
        <taxon>50 kb inversion clade</taxon>
        <taxon>NPAAA clade</taxon>
        <taxon>indigoferoid/millettioid clade</taxon>
        <taxon>Phaseoleae</taxon>
        <taxon>Vigna</taxon>
    </lineage>
</organism>
<dbReference type="PROSITE" id="PS50827">
    <property type="entry name" value="DDT"/>
    <property type="match status" value="1"/>
</dbReference>
<dbReference type="Proteomes" id="UP000501690">
    <property type="component" value="Linkage Group LG5"/>
</dbReference>
<evidence type="ECO:0000313" key="5">
    <source>
        <dbReference type="EMBL" id="QCD93243.1"/>
    </source>
</evidence>
<evidence type="ECO:0000259" key="4">
    <source>
        <dbReference type="PROSITE" id="PS50827"/>
    </source>
</evidence>
<evidence type="ECO:0000256" key="2">
    <source>
        <dbReference type="ARBA" id="ARBA00023242"/>
    </source>
</evidence>
<comment type="subcellular location">
    <subcellularLocation>
        <location evidence="1">Nucleus</location>
    </subcellularLocation>
</comment>
<reference evidence="5 6" key="1">
    <citation type="submission" date="2019-04" db="EMBL/GenBank/DDBJ databases">
        <title>An improved genome assembly and genetic linkage map for asparagus bean, Vigna unguiculata ssp. sesquipedialis.</title>
        <authorList>
            <person name="Xia Q."/>
            <person name="Zhang R."/>
            <person name="Dong Y."/>
        </authorList>
    </citation>
    <scope>NUCLEOTIDE SEQUENCE [LARGE SCALE GENOMIC DNA]</scope>
    <source>
        <tissue evidence="5">Leaf</tissue>
    </source>
</reference>
<dbReference type="SMART" id="SM00571">
    <property type="entry name" value="DDT"/>
    <property type="match status" value="1"/>
</dbReference>
<sequence>MPRNVVICQLTMLAVKKASKALNPSEATFEEELEVCNNGGDNVGAMCQGEVQRFPTIEEELLLPPGMELKQIFGIELPSKDVGDALQLLQFFRVFGKALDLKEGEPEAILKELVSKGHNSLLIEFHSRLLSLILNSCLGSPSFPTKDLEKLIMESHLILDDFPLDWLQEGITGYSKLDLSKKFKLMILLCDETLNTEKLRRYIKDENSRYAKGVKEAKLKIAATKEKVKCLEQKLRNEKAKVVPSTVSPFTMDDHDALIKLRTEVDEAQADMFRLKSTNKKEKLGCDATRINPEFVDNNGMIFWNLQHDNDEPVILLQDIKIEDETATSPEESWSVYSPAEKDEVDKYISLRTKRLNSRKDSHLLVSESSSQDF</sequence>
<dbReference type="EMBL" id="CP039349">
    <property type="protein sequence ID" value="QCD93243.1"/>
    <property type="molecule type" value="Genomic_DNA"/>
</dbReference>
<protein>
    <recommendedName>
        <fullName evidence="4">DDT domain-containing protein</fullName>
    </recommendedName>
</protein>
<gene>
    <name evidence="5" type="ORF">DEO72_LG5g1315</name>
</gene>
<keyword evidence="3" id="KW-0175">Coiled coil</keyword>
<keyword evidence="2" id="KW-0539">Nucleus</keyword>
<feature type="domain" description="DDT" evidence="4">
    <location>
        <begin position="79"/>
        <end position="139"/>
    </location>
</feature>
<evidence type="ECO:0000313" key="6">
    <source>
        <dbReference type="Proteomes" id="UP000501690"/>
    </source>
</evidence>
<dbReference type="InterPro" id="IPR018501">
    <property type="entry name" value="DDT_dom"/>
</dbReference>
<dbReference type="Pfam" id="PF02791">
    <property type="entry name" value="DDT"/>
    <property type="match status" value="1"/>
</dbReference>
<feature type="coiled-coil region" evidence="3">
    <location>
        <begin position="214"/>
        <end position="278"/>
    </location>
</feature>
<dbReference type="PANTHER" id="PTHR31169:SF8">
    <property type="entry name" value="ZINC-FINGER DOMAIN OF MONOAMINE-OXIDASE A REPRESSOR R1 PROTEIN"/>
    <property type="match status" value="1"/>
</dbReference>
<dbReference type="AlphaFoldDB" id="A0A4D6LXN8"/>
<evidence type="ECO:0000256" key="3">
    <source>
        <dbReference type="SAM" id="Coils"/>
    </source>
</evidence>
<evidence type="ECO:0000256" key="1">
    <source>
        <dbReference type="ARBA" id="ARBA00004123"/>
    </source>
</evidence>
<dbReference type="GO" id="GO:0006355">
    <property type="term" value="P:regulation of DNA-templated transcription"/>
    <property type="evidence" value="ECO:0007669"/>
    <property type="project" value="InterPro"/>
</dbReference>
<dbReference type="InterPro" id="IPR040221">
    <property type="entry name" value="CDCA7/CDA7L"/>
</dbReference>
<name>A0A4D6LXN8_VIGUN</name>
<keyword evidence="6" id="KW-1185">Reference proteome</keyword>
<dbReference type="GO" id="GO:0005634">
    <property type="term" value="C:nucleus"/>
    <property type="evidence" value="ECO:0007669"/>
    <property type="project" value="UniProtKB-SubCell"/>
</dbReference>
<proteinExistence type="predicted"/>
<accession>A0A4D6LXN8</accession>
<dbReference type="PANTHER" id="PTHR31169">
    <property type="entry name" value="OS05G0300700 PROTEIN"/>
    <property type="match status" value="1"/>
</dbReference>